<dbReference type="EMBL" id="JH598152">
    <property type="status" value="NOT_ANNOTATED_CDS"/>
    <property type="molecule type" value="Genomic_DNA"/>
</dbReference>
<dbReference type="AlphaFoldDB" id="M4BDC3"/>
<dbReference type="InParanoid" id="M4BDC3"/>
<dbReference type="Proteomes" id="UP000011713">
    <property type="component" value="Unassembled WGS sequence"/>
</dbReference>
<dbReference type="VEuPathDB" id="FungiDB:HpaG804290"/>
<reference evidence="1" key="2">
    <citation type="submission" date="2015-06" db="UniProtKB">
        <authorList>
            <consortium name="EnsemblProtists"/>
        </authorList>
    </citation>
    <scope>IDENTIFICATION</scope>
    <source>
        <strain evidence="1">Emoy2</strain>
    </source>
</reference>
<sequence length="77" mass="8393">MKEKDKIKALGSVLVKTYGHDAMLNAIGQANTMQMSKDAVERVKSAWHADDTTSTFFAGLRGDKSIEDVDPVKPAII</sequence>
<accession>M4BDC3</accession>
<name>M4BDC3_HYAAE</name>
<reference evidence="2" key="1">
    <citation type="journal article" date="2010" name="Science">
        <title>Signatures of adaptation to obligate biotrophy in the Hyaloperonospora arabidopsidis genome.</title>
        <authorList>
            <person name="Baxter L."/>
            <person name="Tripathy S."/>
            <person name="Ishaque N."/>
            <person name="Boot N."/>
            <person name="Cabral A."/>
            <person name="Kemen E."/>
            <person name="Thines M."/>
            <person name="Ah-Fong A."/>
            <person name="Anderson R."/>
            <person name="Badejoko W."/>
            <person name="Bittner-Eddy P."/>
            <person name="Boore J.L."/>
            <person name="Chibucos M.C."/>
            <person name="Coates M."/>
            <person name="Dehal P."/>
            <person name="Delehaunty K."/>
            <person name="Dong S."/>
            <person name="Downton P."/>
            <person name="Dumas B."/>
            <person name="Fabro G."/>
            <person name="Fronick C."/>
            <person name="Fuerstenberg S.I."/>
            <person name="Fulton L."/>
            <person name="Gaulin E."/>
            <person name="Govers F."/>
            <person name="Hughes L."/>
            <person name="Humphray S."/>
            <person name="Jiang R.H."/>
            <person name="Judelson H."/>
            <person name="Kamoun S."/>
            <person name="Kyung K."/>
            <person name="Meijer H."/>
            <person name="Minx P."/>
            <person name="Morris P."/>
            <person name="Nelson J."/>
            <person name="Phuntumart V."/>
            <person name="Qutob D."/>
            <person name="Rehmany A."/>
            <person name="Rougon-Cardoso A."/>
            <person name="Ryden P."/>
            <person name="Torto-Alalibo T."/>
            <person name="Studholme D."/>
            <person name="Wang Y."/>
            <person name="Win J."/>
            <person name="Wood J."/>
            <person name="Clifton S.W."/>
            <person name="Rogers J."/>
            <person name="Van den Ackerveken G."/>
            <person name="Jones J.D."/>
            <person name="McDowell J.M."/>
            <person name="Beynon J."/>
            <person name="Tyler B.M."/>
        </authorList>
    </citation>
    <scope>NUCLEOTIDE SEQUENCE [LARGE SCALE GENOMIC DNA]</scope>
    <source>
        <strain evidence="2">Emoy2</strain>
    </source>
</reference>
<evidence type="ECO:0000313" key="2">
    <source>
        <dbReference type="Proteomes" id="UP000011713"/>
    </source>
</evidence>
<keyword evidence="2" id="KW-1185">Reference proteome</keyword>
<dbReference type="EnsemblProtists" id="HpaT804290">
    <property type="protein sequence ID" value="HpaP804290"/>
    <property type="gene ID" value="HpaG804290"/>
</dbReference>
<organism evidence="1 2">
    <name type="scientific">Hyaloperonospora arabidopsidis (strain Emoy2)</name>
    <name type="common">Downy mildew agent</name>
    <name type="synonym">Peronospora arabidopsidis</name>
    <dbReference type="NCBI Taxonomy" id="559515"/>
    <lineage>
        <taxon>Eukaryota</taxon>
        <taxon>Sar</taxon>
        <taxon>Stramenopiles</taxon>
        <taxon>Oomycota</taxon>
        <taxon>Peronosporomycetes</taxon>
        <taxon>Peronosporales</taxon>
        <taxon>Peronosporaceae</taxon>
        <taxon>Hyaloperonospora</taxon>
    </lineage>
</organism>
<evidence type="ECO:0000313" key="1">
    <source>
        <dbReference type="EnsemblProtists" id="HpaP804290"/>
    </source>
</evidence>
<protein>
    <submittedName>
        <fullName evidence="1">Uncharacterized protein</fullName>
    </submittedName>
</protein>
<dbReference type="HOGENOM" id="CLU_2643279_0_0_1"/>
<proteinExistence type="predicted"/>